<dbReference type="Gene3D" id="2.30.29.30">
    <property type="entry name" value="Pleckstrin-homology domain (PH domain)/Phosphotyrosine-binding domain (PTB)"/>
    <property type="match status" value="1"/>
</dbReference>
<dbReference type="Proteomes" id="UP000623467">
    <property type="component" value="Unassembled WGS sequence"/>
</dbReference>
<evidence type="ECO:0000256" key="1">
    <source>
        <dbReference type="ARBA" id="ARBA00004167"/>
    </source>
</evidence>
<gene>
    <name evidence="9" type="ORF">MSAN_01396700</name>
</gene>
<keyword evidence="4 7" id="KW-1133">Transmembrane helix</keyword>
<dbReference type="PANTHER" id="PTHR23319:SF4">
    <property type="entry name" value="GRAM DOMAIN CONTAINING 1B, ISOFORM E"/>
    <property type="match status" value="1"/>
</dbReference>
<dbReference type="OrthoDB" id="2162691at2759"/>
<dbReference type="GO" id="GO:0005789">
    <property type="term" value="C:endoplasmic reticulum membrane"/>
    <property type="evidence" value="ECO:0007669"/>
    <property type="project" value="TreeGrafter"/>
</dbReference>
<organism evidence="9 10">
    <name type="scientific">Mycena sanguinolenta</name>
    <dbReference type="NCBI Taxonomy" id="230812"/>
    <lineage>
        <taxon>Eukaryota</taxon>
        <taxon>Fungi</taxon>
        <taxon>Dikarya</taxon>
        <taxon>Basidiomycota</taxon>
        <taxon>Agaricomycotina</taxon>
        <taxon>Agaricomycetes</taxon>
        <taxon>Agaricomycetidae</taxon>
        <taxon>Agaricales</taxon>
        <taxon>Marasmiineae</taxon>
        <taxon>Mycenaceae</taxon>
        <taxon>Mycena</taxon>
    </lineage>
</organism>
<dbReference type="GO" id="GO:0005886">
    <property type="term" value="C:plasma membrane"/>
    <property type="evidence" value="ECO:0007669"/>
    <property type="project" value="TreeGrafter"/>
</dbReference>
<evidence type="ECO:0000259" key="8">
    <source>
        <dbReference type="PROSITE" id="PS51778"/>
    </source>
</evidence>
<dbReference type="CDD" id="cd13220">
    <property type="entry name" value="PH-GRAM_GRAMDC"/>
    <property type="match status" value="1"/>
</dbReference>
<keyword evidence="5 7" id="KW-0472">Membrane</keyword>
<reference evidence="9" key="1">
    <citation type="submission" date="2020-05" db="EMBL/GenBank/DDBJ databases">
        <title>Mycena genomes resolve the evolution of fungal bioluminescence.</title>
        <authorList>
            <person name="Tsai I.J."/>
        </authorList>
    </citation>
    <scope>NUCLEOTIDE SEQUENCE</scope>
    <source>
        <strain evidence="9">160909Yilan</strain>
    </source>
</reference>
<feature type="domain" description="VASt" evidence="8">
    <location>
        <begin position="465"/>
        <end position="636"/>
    </location>
</feature>
<dbReference type="GO" id="GO:0120015">
    <property type="term" value="F:sterol transfer activity"/>
    <property type="evidence" value="ECO:0007669"/>
    <property type="project" value="TreeGrafter"/>
</dbReference>
<name>A0A8H7D131_9AGAR</name>
<proteinExistence type="inferred from homology"/>
<dbReference type="GO" id="GO:0005739">
    <property type="term" value="C:mitochondrion"/>
    <property type="evidence" value="ECO:0007669"/>
    <property type="project" value="TreeGrafter"/>
</dbReference>
<dbReference type="GO" id="GO:0140268">
    <property type="term" value="C:endoplasmic reticulum-plasma membrane contact site"/>
    <property type="evidence" value="ECO:0007669"/>
    <property type="project" value="TreeGrafter"/>
</dbReference>
<dbReference type="PROSITE" id="PS51778">
    <property type="entry name" value="VAST"/>
    <property type="match status" value="1"/>
</dbReference>
<evidence type="ECO:0000256" key="2">
    <source>
        <dbReference type="ARBA" id="ARBA00006582"/>
    </source>
</evidence>
<feature type="compositionally biased region" description="Low complexity" evidence="6">
    <location>
        <begin position="71"/>
        <end position="95"/>
    </location>
</feature>
<feature type="compositionally biased region" description="Low complexity" evidence="6">
    <location>
        <begin position="655"/>
        <end position="665"/>
    </location>
</feature>
<feature type="compositionally biased region" description="Low complexity" evidence="6">
    <location>
        <begin position="257"/>
        <end position="282"/>
    </location>
</feature>
<feature type="compositionally biased region" description="Polar residues" evidence="6">
    <location>
        <begin position="105"/>
        <end position="117"/>
    </location>
</feature>
<evidence type="ECO:0000313" key="9">
    <source>
        <dbReference type="EMBL" id="KAF7354823.1"/>
    </source>
</evidence>
<evidence type="ECO:0000256" key="3">
    <source>
        <dbReference type="ARBA" id="ARBA00022692"/>
    </source>
</evidence>
<accession>A0A8H7D131</accession>
<dbReference type="InterPro" id="IPR031968">
    <property type="entry name" value="VASt"/>
</dbReference>
<dbReference type="SMART" id="SM00568">
    <property type="entry name" value="GRAM"/>
    <property type="match status" value="1"/>
</dbReference>
<feature type="compositionally biased region" description="Basic residues" evidence="6">
    <location>
        <begin position="133"/>
        <end position="146"/>
    </location>
</feature>
<evidence type="ECO:0000256" key="5">
    <source>
        <dbReference type="ARBA" id="ARBA00023136"/>
    </source>
</evidence>
<dbReference type="GO" id="GO:0032366">
    <property type="term" value="P:intracellular sterol transport"/>
    <property type="evidence" value="ECO:0007669"/>
    <property type="project" value="TreeGrafter"/>
</dbReference>
<sequence>MALKRLLGLRLPQNRYLRLLLPRHKRAPRPLRKLPPVTSLLSVPNHPTSRSNSGPRSSRRPYRHSPNHTRSATTPSPASASSPPEEAISPITESPTEQTKELPSLAQSSTWAPSGSSRSRRSETDVLSVTSQGKKKSSRPWRRSGPKKPMGLASAIAASGLAMANPAMTAPQQSNLTPQVMNQNENRSSPSLVTSPNQNPNPHRRMSSASPDSPKHRRYGTENGKGRSSKSSEHKRRRTTGSANGHGEGYFPDEQGEYYSGLEESSEDGSGSDSSDESGSGLEDLDLGEDDIPVTGFAVASNKRNADFHELFPGIPEGDYLIDDYGCALQREILIQGRIYVSENHLCFHANIFGWVTDLSIPIYEVTTLEKRMTAFVIPNAIRVKTPRADYTFASFLSRDTTFDVIHNIWRLARPSDAASIGSGSMEGPVNIAEGTVIGGGGAPSAAAAKGRKATTCACGKEGSHFDQVALDVVVPGTPDRIYNLMFASGFMKDFMSVNQKLRDIQVSDWAPTKPGSKLLARNMSYIKPLYASLGPKQTKCEIRDETVHIDFDDYVSTLTTTRTPDVPSGGVFSVKTRTCIMWASPLTTKVVVTTQVDWTGRSFIKGIIEKSAIDGQKEYHADLDKAMRVYISEHSSEFMPEGVEVPLPDPTPAAGPTTSATSEPLTAKEREQERSQRGMQWAWDTFDGAAQVAKQSIKGLLELIRDGWEHSTMTTILYGVIFLLVISNAWTYYRAVKADKVRNKAKKQLAKVEDQEQFLAGVVTALFDEFASGKLAAASPTVASTAVPPLVTGAPSGGDLKLELAAIHSALDTVEERVRLIRENLKEIGSLNDLD</sequence>
<comment type="similarity">
    <text evidence="2">Belongs to the YSP2 family.</text>
</comment>
<feature type="compositionally biased region" description="Polar residues" evidence="6">
    <location>
        <begin position="170"/>
        <end position="211"/>
    </location>
</feature>
<dbReference type="InterPro" id="IPR004182">
    <property type="entry name" value="GRAM"/>
</dbReference>
<comment type="caution">
    <text evidence="9">The sequence shown here is derived from an EMBL/GenBank/DDBJ whole genome shotgun (WGS) entry which is preliminary data.</text>
</comment>
<keyword evidence="10" id="KW-1185">Reference proteome</keyword>
<dbReference type="InterPro" id="IPR051482">
    <property type="entry name" value="Cholesterol_transport"/>
</dbReference>
<feature type="region of interest" description="Disordered" evidence="6">
    <location>
        <begin position="648"/>
        <end position="678"/>
    </location>
</feature>
<feature type="transmembrane region" description="Helical" evidence="7">
    <location>
        <begin position="716"/>
        <end position="734"/>
    </location>
</feature>
<dbReference type="EMBL" id="JACAZH010000011">
    <property type="protein sequence ID" value="KAF7354823.1"/>
    <property type="molecule type" value="Genomic_DNA"/>
</dbReference>
<keyword evidence="3 7" id="KW-0812">Transmembrane</keyword>
<feature type="region of interest" description="Disordered" evidence="6">
    <location>
        <begin position="29"/>
        <end position="287"/>
    </location>
</feature>
<dbReference type="PANTHER" id="PTHR23319">
    <property type="entry name" value="GRAM DOMAIN CONTAINING 1B, ISOFORM E"/>
    <property type="match status" value="1"/>
</dbReference>
<feature type="compositionally biased region" description="Low complexity" evidence="6">
    <location>
        <begin position="150"/>
        <end position="164"/>
    </location>
</feature>
<comment type="subcellular location">
    <subcellularLocation>
        <location evidence="1">Membrane</location>
        <topology evidence="1">Single-pass membrane protein</topology>
    </subcellularLocation>
</comment>
<evidence type="ECO:0000256" key="6">
    <source>
        <dbReference type="SAM" id="MobiDB-lite"/>
    </source>
</evidence>
<feature type="compositionally biased region" description="Basic residues" evidence="6">
    <location>
        <begin position="57"/>
        <end position="67"/>
    </location>
</feature>
<dbReference type="Pfam" id="PF16016">
    <property type="entry name" value="VASt"/>
    <property type="match status" value="1"/>
</dbReference>
<dbReference type="Pfam" id="PF02893">
    <property type="entry name" value="GRAM"/>
    <property type="match status" value="1"/>
</dbReference>
<protein>
    <recommendedName>
        <fullName evidence="8">VASt domain-containing protein</fullName>
    </recommendedName>
</protein>
<dbReference type="GO" id="GO:0032934">
    <property type="term" value="F:sterol binding"/>
    <property type="evidence" value="ECO:0007669"/>
    <property type="project" value="TreeGrafter"/>
</dbReference>
<feature type="compositionally biased region" description="Basic and acidic residues" evidence="6">
    <location>
        <begin position="667"/>
        <end position="677"/>
    </location>
</feature>
<dbReference type="InterPro" id="IPR011993">
    <property type="entry name" value="PH-like_dom_sf"/>
</dbReference>
<feature type="compositionally biased region" description="Low complexity" evidence="6">
    <location>
        <begin position="47"/>
        <end position="56"/>
    </location>
</feature>
<dbReference type="GO" id="GO:0032541">
    <property type="term" value="C:cortical endoplasmic reticulum"/>
    <property type="evidence" value="ECO:0007669"/>
    <property type="project" value="TreeGrafter"/>
</dbReference>
<evidence type="ECO:0000256" key="7">
    <source>
        <dbReference type="SAM" id="Phobius"/>
    </source>
</evidence>
<evidence type="ECO:0000313" key="10">
    <source>
        <dbReference type="Proteomes" id="UP000623467"/>
    </source>
</evidence>
<evidence type="ECO:0000256" key="4">
    <source>
        <dbReference type="ARBA" id="ARBA00022989"/>
    </source>
</evidence>
<dbReference type="AlphaFoldDB" id="A0A8H7D131"/>